<evidence type="ECO:0000256" key="15">
    <source>
        <dbReference type="ARBA" id="ARBA00029534"/>
    </source>
</evidence>
<dbReference type="GO" id="GO:0006508">
    <property type="term" value="P:proteolysis"/>
    <property type="evidence" value="ECO:0007669"/>
    <property type="project" value="UniProtKB-KW"/>
</dbReference>
<evidence type="ECO:0000256" key="7">
    <source>
        <dbReference type="ARBA" id="ARBA00022801"/>
    </source>
</evidence>
<evidence type="ECO:0000256" key="10">
    <source>
        <dbReference type="ARBA" id="ARBA00023145"/>
    </source>
</evidence>
<evidence type="ECO:0000256" key="5">
    <source>
        <dbReference type="ARBA" id="ARBA00022670"/>
    </source>
</evidence>
<dbReference type="SUPFAM" id="SSF52129">
    <property type="entry name" value="Caspase-like"/>
    <property type="match status" value="1"/>
</dbReference>
<dbReference type="GO" id="GO:0004197">
    <property type="term" value="F:cysteine-type endopeptidase activity"/>
    <property type="evidence" value="ECO:0007669"/>
    <property type="project" value="InterPro"/>
</dbReference>
<dbReference type="EC" id="3.4.22.59" evidence="14"/>
<dbReference type="InterPro" id="IPR002138">
    <property type="entry name" value="Pept_C14_p10"/>
</dbReference>
<evidence type="ECO:0000259" key="18">
    <source>
        <dbReference type="PROSITE" id="PS50207"/>
    </source>
</evidence>
<dbReference type="PROSITE" id="PS50207">
    <property type="entry name" value="CASPASE_P10"/>
    <property type="match status" value="1"/>
</dbReference>
<dbReference type="PROSITE" id="PS50208">
    <property type="entry name" value="CASPASE_P20"/>
    <property type="match status" value="1"/>
</dbReference>
<keyword evidence="4" id="KW-0963">Cytoplasm</keyword>
<evidence type="ECO:0000256" key="13">
    <source>
        <dbReference type="ARBA" id="ARBA00029473"/>
    </source>
</evidence>
<dbReference type="GO" id="GO:0005634">
    <property type="term" value="C:nucleus"/>
    <property type="evidence" value="ECO:0007669"/>
    <property type="project" value="UniProtKB-SubCell"/>
</dbReference>
<dbReference type="GO" id="GO:0043525">
    <property type="term" value="P:positive regulation of neuron apoptotic process"/>
    <property type="evidence" value="ECO:0007669"/>
    <property type="project" value="TreeGrafter"/>
</dbReference>
<dbReference type="InterPro" id="IPR001309">
    <property type="entry name" value="Pept_C14_p20"/>
</dbReference>
<evidence type="ECO:0000256" key="16">
    <source>
        <dbReference type="RuleBase" id="RU003971"/>
    </source>
</evidence>
<evidence type="ECO:0000313" key="20">
    <source>
        <dbReference type="EMBL" id="KAK0142861.1"/>
    </source>
</evidence>
<comment type="caution">
    <text evidence="20">The sequence shown here is derived from an EMBL/GenBank/DDBJ whole genome shotgun (WGS) entry which is preliminary data.</text>
</comment>
<dbReference type="PROSITE" id="PS01122">
    <property type="entry name" value="CASPASE_CYS"/>
    <property type="match status" value="1"/>
</dbReference>
<comment type="catalytic activity">
    <reaction evidence="12">
        <text>Strict requirement for Asp at position P1 and has a preferred cleavage sequence of Val-Glu-His-Asp-|-.</text>
        <dbReference type="EC" id="3.4.22.59"/>
    </reaction>
</comment>
<evidence type="ECO:0000313" key="21">
    <source>
        <dbReference type="Proteomes" id="UP001174136"/>
    </source>
</evidence>
<dbReference type="PROSITE" id="PS01121">
    <property type="entry name" value="CASPASE_HIS"/>
    <property type="match status" value="1"/>
</dbReference>
<evidence type="ECO:0000256" key="9">
    <source>
        <dbReference type="ARBA" id="ARBA00022813"/>
    </source>
</evidence>
<organism evidence="20 21">
    <name type="scientific">Merluccius polli</name>
    <name type="common">Benguela hake</name>
    <name type="synonym">Merluccius cadenati</name>
    <dbReference type="NCBI Taxonomy" id="89951"/>
    <lineage>
        <taxon>Eukaryota</taxon>
        <taxon>Metazoa</taxon>
        <taxon>Chordata</taxon>
        <taxon>Craniata</taxon>
        <taxon>Vertebrata</taxon>
        <taxon>Euteleostomi</taxon>
        <taxon>Actinopterygii</taxon>
        <taxon>Neopterygii</taxon>
        <taxon>Teleostei</taxon>
        <taxon>Neoteleostei</taxon>
        <taxon>Acanthomorphata</taxon>
        <taxon>Zeiogadaria</taxon>
        <taxon>Gadariae</taxon>
        <taxon>Gadiformes</taxon>
        <taxon>Gadoidei</taxon>
        <taxon>Merlucciidae</taxon>
        <taxon>Merluccius</taxon>
    </lineage>
</organism>
<dbReference type="Proteomes" id="UP001174136">
    <property type="component" value="Unassembled WGS sequence"/>
</dbReference>
<evidence type="ECO:0000256" key="3">
    <source>
        <dbReference type="ARBA" id="ARBA00010134"/>
    </source>
</evidence>
<proteinExistence type="inferred from homology"/>
<feature type="domain" description="Caspase family p20" evidence="19">
    <location>
        <begin position="17"/>
        <end position="150"/>
    </location>
</feature>
<dbReference type="SMART" id="SM00115">
    <property type="entry name" value="CASc"/>
    <property type="match status" value="1"/>
</dbReference>
<dbReference type="InterPro" id="IPR029030">
    <property type="entry name" value="Caspase-like_dom_sf"/>
</dbReference>
<keyword evidence="6" id="KW-0053">Apoptosis</keyword>
<evidence type="ECO:0000256" key="17">
    <source>
        <dbReference type="SAM" id="MobiDB-lite"/>
    </source>
</evidence>
<dbReference type="InterPro" id="IPR033139">
    <property type="entry name" value="Caspase_cys_AS"/>
</dbReference>
<dbReference type="FunFam" id="3.40.50.1460:FF:000001">
    <property type="entry name" value="Caspase-3 preproprotein"/>
    <property type="match status" value="1"/>
</dbReference>
<keyword evidence="21" id="KW-1185">Reference proteome</keyword>
<evidence type="ECO:0000256" key="4">
    <source>
        <dbReference type="ARBA" id="ARBA00022490"/>
    </source>
</evidence>
<feature type="region of interest" description="Disordered" evidence="17">
    <location>
        <begin position="240"/>
        <end position="265"/>
    </location>
</feature>
<dbReference type="Gene3D" id="3.40.50.1460">
    <property type="match status" value="1"/>
</dbReference>
<comment type="subunit">
    <text evidence="13">Heterotetramer that consists of two anti-parallel arranged heterodimers, each one formed by a 18 kDa (Caspase-6 subunit p18) and a 11 kDa (Caspase-6 subunit p11) subunit.</text>
</comment>
<keyword evidence="10" id="KW-0865">Zymogen</keyword>
<keyword evidence="7" id="KW-0378">Hydrolase</keyword>
<comment type="subcellular location">
    <subcellularLocation>
        <location evidence="2">Cytoplasm</location>
    </subcellularLocation>
    <subcellularLocation>
        <location evidence="1">Nucleus</location>
    </subcellularLocation>
</comment>
<keyword evidence="8" id="KW-0788">Thiol protease</keyword>
<dbReference type="InterPro" id="IPR016129">
    <property type="entry name" value="Caspase_his_AS"/>
</dbReference>
<evidence type="ECO:0000256" key="14">
    <source>
        <dbReference type="ARBA" id="ARBA00029486"/>
    </source>
</evidence>
<dbReference type="InterPro" id="IPR011600">
    <property type="entry name" value="Pept_C14_caspase"/>
</dbReference>
<evidence type="ECO:0000256" key="2">
    <source>
        <dbReference type="ARBA" id="ARBA00004496"/>
    </source>
</evidence>
<dbReference type="InterPro" id="IPR002398">
    <property type="entry name" value="Pept_C14"/>
</dbReference>
<dbReference type="PANTHER" id="PTHR10454">
    <property type="entry name" value="CASPASE"/>
    <property type="match status" value="1"/>
</dbReference>
<keyword evidence="11" id="KW-0539">Nucleus</keyword>
<keyword evidence="9" id="KW-0068">Autocatalytic cleavage</keyword>
<dbReference type="GO" id="GO:0005737">
    <property type="term" value="C:cytoplasm"/>
    <property type="evidence" value="ECO:0007669"/>
    <property type="project" value="UniProtKB-SubCell"/>
</dbReference>
<dbReference type="PRINTS" id="PR00376">
    <property type="entry name" value="IL1BCENZYME"/>
</dbReference>
<dbReference type="GO" id="GO:0006915">
    <property type="term" value="P:apoptotic process"/>
    <property type="evidence" value="ECO:0007669"/>
    <property type="project" value="UniProtKB-KW"/>
</dbReference>
<dbReference type="CDD" id="cd00032">
    <property type="entry name" value="CASc"/>
    <property type="match status" value="1"/>
</dbReference>
<accession>A0AA47NXV1</accession>
<reference evidence="20" key="1">
    <citation type="journal article" date="2023" name="Front. Mar. Sci.">
        <title>A new Merluccius polli reference genome to investigate the effects of global change in West African waters.</title>
        <authorList>
            <person name="Mateo J.L."/>
            <person name="Blanco-Fernandez C."/>
            <person name="Garcia-Vazquez E."/>
            <person name="Machado-Schiaffino G."/>
        </authorList>
    </citation>
    <scope>NUCLEOTIDE SEQUENCE</scope>
    <source>
        <strain evidence="20">C29</strain>
        <tissue evidence="20">Fin</tissue>
    </source>
</reference>
<sequence length="299" mass="33653">MGYSDISLEKYKMDHKRRGLALIFNQENFHWELRMKPRCGTDADRRNLEERYHVSIETYCPTHTDLKKEKVLEKIREAKTFALPLAAEADHVDEDCFVCVFLTHGEEDMIYAHDEKFSIKDITAFFKGDKCQSLVGKPKIFILQACRGEEYDNAVTGMAAGDSVPEENQVVMNAGVVHTLPAGADFLMCYSVGEGYYSFRDTVNGSWYIQDLCQTLQRSAGSLEFLELLTLVNMKVSRAPSNAPPTTTPLERNRYPASLPCSPSSSTSDETVAISCHTSSLLFTFKPISTPENMKCLLL</sequence>
<gene>
    <name evidence="20" type="primary">CASP6_0</name>
    <name evidence="20" type="ORF">N1851_019202</name>
</gene>
<protein>
    <recommendedName>
        <fullName evidence="15">Caspase-6</fullName>
        <ecNumber evidence="14">3.4.22.59</ecNumber>
    </recommendedName>
</protein>
<evidence type="ECO:0000256" key="6">
    <source>
        <dbReference type="ARBA" id="ARBA00022703"/>
    </source>
</evidence>
<evidence type="ECO:0000256" key="1">
    <source>
        <dbReference type="ARBA" id="ARBA00004123"/>
    </source>
</evidence>
<dbReference type="InterPro" id="IPR015917">
    <property type="entry name" value="Pept_C14A"/>
</dbReference>
<dbReference type="Pfam" id="PF00656">
    <property type="entry name" value="Peptidase_C14"/>
    <property type="match status" value="1"/>
</dbReference>
<evidence type="ECO:0000256" key="8">
    <source>
        <dbReference type="ARBA" id="ARBA00022807"/>
    </source>
</evidence>
<keyword evidence="5" id="KW-0645">Protease</keyword>
<evidence type="ECO:0000259" key="19">
    <source>
        <dbReference type="PROSITE" id="PS50208"/>
    </source>
</evidence>
<dbReference type="EMBL" id="JAOPHQ010003465">
    <property type="protein sequence ID" value="KAK0142861.1"/>
    <property type="molecule type" value="Genomic_DNA"/>
</dbReference>
<feature type="domain" description="Caspase family p10" evidence="18">
    <location>
        <begin position="176"/>
        <end position="245"/>
    </location>
</feature>
<evidence type="ECO:0000256" key="11">
    <source>
        <dbReference type="ARBA" id="ARBA00023242"/>
    </source>
</evidence>
<evidence type="ECO:0000256" key="12">
    <source>
        <dbReference type="ARBA" id="ARBA00029356"/>
    </source>
</evidence>
<dbReference type="AlphaFoldDB" id="A0AA47NXV1"/>
<name>A0AA47NXV1_MERPO</name>
<feature type="compositionally biased region" description="Low complexity" evidence="17">
    <location>
        <begin position="256"/>
        <end position="265"/>
    </location>
</feature>
<dbReference type="PANTHER" id="PTHR10454:SF206">
    <property type="entry name" value="CASPASE-6"/>
    <property type="match status" value="1"/>
</dbReference>
<comment type="similarity">
    <text evidence="3 16">Belongs to the peptidase C14A family.</text>
</comment>